<keyword evidence="3" id="KW-1185">Reference proteome</keyword>
<gene>
    <name evidence="2" type="ORF">PCOR1329_LOCUS69749</name>
</gene>
<reference evidence="2" key="1">
    <citation type="submission" date="2023-10" db="EMBL/GenBank/DDBJ databases">
        <authorList>
            <person name="Chen Y."/>
            <person name="Shah S."/>
            <person name="Dougan E. K."/>
            <person name="Thang M."/>
            <person name="Chan C."/>
        </authorList>
    </citation>
    <scope>NUCLEOTIDE SEQUENCE [LARGE SCALE GENOMIC DNA]</scope>
</reference>
<accession>A0ABN9WQW1</accession>
<feature type="non-terminal residue" evidence="2">
    <location>
        <position position="129"/>
    </location>
</feature>
<organism evidence="2 3">
    <name type="scientific">Prorocentrum cordatum</name>
    <dbReference type="NCBI Taxonomy" id="2364126"/>
    <lineage>
        <taxon>Eukaryota</taxon>
        <taxon>Sar</taxon>
        <taxon>Alveolata</taxon>
        <taxon>Dinophyceae</taxon>
        <taxon>Prorocentrales</taxon>
        <taxon>Prorocentraceae</taxon>
        <taxon>Prorocentrum</taxon>
    </lineage>
</organism>
<evidence type="ECO:0000256" key="1">
    <source>
        <dbReference type="SAM" id="MobiDB-lite"/>
    </source>
</evidence>
<dbReference type="Proteomes" id="UP001189429">
    <property type="component" value="Unassembled WGS sequence"/>
</dbReference>
<name>A0ABN9WQW1_9DINO</name>
<evidence type="ECO:0000313" key="2">
    <source>
        <dbReference type="EMBL" id="CAK0889101.1"/>
    </source>
</evidence>
<dbReference type="EMBL" id="CAUYUJ010019170">
    <property type="protein sequence ID" value="CAK0889101.1"/>
    <property type="molecule type" value="Genomic_DNA"/>
</dbReference>
<feature type="region of interest" description="Disordered" evidence="1">
    <location>
        <begin position="41"/>
        <end position="74"/>
    </location>
</feature>
<sequence length="129" mass="13608">MPGPRACLGGCGLLVHSEAAGPGGREYAKFGGWCCLRCKDSGGQGDHGKKCEQRQAPANTPKFGEEDLPPRESQNVCESPYFPPILLISIAPFGSDAGTRTQRVKRTTTIILITSTYGHFGGGFGPSVP</sequence>
<comment type="caution">
    <text evidence="2">The sequence shown here is derived from an EMBL/GenBank/DDBJ whole genome shotgun (WGS) entry which is preliminary data.</text>
</comment>
<proteinExistence type="predicted"/>
<evidence type="ECO:0000313" key="3">
    <source>
        <dbReference type="Proteomes" id="UP001189429"/>
    </source>
</evidence>
<protein>
    <submittedName>
        <fullName evidence="2">Uncharacterized protein</fullName>
    </submittedName>
</protein>